<dbReference type="InterPro" id="IPR007462">
    <property type="entry name" value="COV1-like"/>
</dbReference>
<reference evidence="2 3" key="1">
    <citation type="submission" date="2022-08" db="EMBL/GenBank/DDBJ databases">
        <title>Algoriphagus sp. CAU 1643 isolated from mud.</title>
        <authorList>
            <person name="Kim W."/>
        </authorList>
    </citation>
    <scope>NUCLEOTIDE SEQUENCE [LARGE SCALE GENOMIC DNA]</scope>
    <source>
        <strain evidence="2 3">CAU 1643</strain>
    </source>
</reference>
<dbReference type="Proteomes" id="UP001206788">
    <property type="component" value="Unassembled WGS sequence"/>
</dbReference>
<feature type="transmembrane region" description="Helical" evidence="1">
    <location>
        <begin position="12"/>
        <end position="33"/>
    </location>
</feature>
<proteinExistence type="predicted"/>
<comment type="caution">
    <text evidence="2">The sequence shown here is derived from an EMBL/GenBank/DDBJ whole genome shotgun (WGS) entry which is preliminary data.</text>
</comment>
<accession>A0ABT2G2S3</accession>
<evidence type="ECO:0000256" key="1">
    <source>
        <dbReference type="SAM" id="Phobius"/>
    </source>
</evidence>
<protein>
    <submittedName>
        <fullName evidence="2">DUF502 domain-containing protein</fullName>
    </submittedName>
</protein>
<gene>
    <name evidence="2" type="ORF">NY014_03945</name>
</gene>
<sequence length="194" mass="21886">MKKFVSQIFTGGIFFIIPFVIVIIVFEKLIQILKPISAKLGALLSIEHYLLDVPYFFSILLIILICFIAGLIAKLGVGKRMVNWIESNILTLFPGYQLIKNTYETKLGLDQSENFPVVLAPIDGWMFAFLVEELDEKHSLVFVPSSPDSWSGNMVIFEKSKLKKTSLQKADLIKMNRRLGIDSMGVLEGKIDLS</sequence>
<keyword evidence="1" id="KW-0812">Transmembrane</keyword>
<dbReference type="Pfam" id="PF04367">
    <property type="entry name" value="DUF502"/>
    <property type="match status" value="1"/>
</dbReference>
<dbReference type="EMBL" id="JANWGH010000001">
    <property type="protein sequence ID" value="MCS5489564.1"/>
    <property type="molecule type" value="Genomic_DNA"/>
</dbReference>
<name>A0ABT2G2S3_9BACT</name>
<feature type="transmembrane region" description="Helical" evidence="1">
    <location>
        <begin position="53"/>
        <end position="73"/>
    </location>
</feature>
<keyword evidence="1" id="KW-1133">Transmembrane helix</keyword>
<organism evidence="2 3">
    <name type="scientific">Algoriphagus limi</name>
    <dbReference type="NCBI Taxonomy" id="2975273"/>
    <lineage>
        <taxon>Bacteria</taxon>
        <taxon>Pseudomonadati</taxon>
        <taxon>Bacteroidota</taxon>
        <taxon>Cytophagia</taxon>
        <taxon>Cytophagales</taxon>
        <taxon>Cyclobacteriaceae</taxon>
        <taxon>Algoriphagus</taxon>
    </lineage>
</organism>
<evidence type="ECO:0000313" key="3">
    <source>
        <dbReference type="Proteomes" id="UP001206788"/>
    </source>
</evidence>
<keyword evidence="1" id="KW-0472">Membrane</keyword>
<dbReference type="RefSeq" id="WP_259413233.1">
    <property type="nucleotide sequence ID" value="NZ_JANWGH010000001.1"/>
</dbReference>
<keyword evidence="3" id="KW-1185">Reference proteome</keyword>
<evidence type="ECO:0000313" key="2">
    <source>
        <dbReference type="EMBL" id="MCS5489564.1"/>
    </source>
</evidence>